<dbReference type="Pfam" id="PF13715">
    <property type="entry name" value="CarbopepD_reg_2"/>
    <property type="match status" value="1"/>
</dbReference>
<proteinExistence type="inferred from homology"/>
<protein>
    <submittedName>
        <fullName evidence="13">Iron complex outermembrane recepter protein</fullName>
    </submittedName>
</protein>
<evidence type="ECO:0000259" key="11">
    <source>
        <dbReference type="Pfam" id="PF00593"/>
    </source>
</evidence>
<dbReference type="SUPFAM" id="SSF49464">
    <property type="entry name" value="Carboxypeptidase regulatory domain-like"/>
    <property type="match status" value="1"/>
</dbReference>
<dbReference type="InterPro" id="IPR023997">
    <property type="entry name" value="TonB-dep_OMP_SusC/RagA_CS"/>
</dbReference>
<dbReference type="InterPro" id="IPR000531">
    <property type="entry name" value="Beta-barrel_TonB"/>
</dbReference>
<dbReference type="PROSITE" id="PS52016">
    <property type="entry name" value="TONB_DEPENDENT_REC_3"/>
    <property type="match status" value="1"/>
</dbReference>
<feature type="domain" description="TonB-dependent receptor-like beta-barrel" evidence="11">
    <location>
        <begin position="401"/>
        <end position="971"/>
    </location>
</feature>
<evidence type="ECO:0000256" key="10">
    <source>
        <dbReference type="SAM" id="SignalP"/>
    </source>
</evidence>
<dbReference type="AlphaFoldDB" id="A0A1G8EDZ1"/>
<dbReference type="InterPro" id="IPR039426">
    <property type="entry name" value="TonB-dep_rcpt-like"/>
</dbReference>
<keyword evidence="6 8" id="KW-0472">Membrane</keyword>
<dbReference type="InterPro" id="IPR037066">
    <property type="entry name" value="Plug_dom_sf"/>
</dbReference>
<evidence type="ECO:0000256" key="1">
    <source>
        <dbReference type="ARBA" id="ARBA00004571"/>
    </source>
</evidence>
<name>A0A1G8EDZ1_9SPHI</name>
<evidence type="ECO:0000256" key="5">
    <source>
        <dbReference type="ARBA" id="ARBA00023077"/>
    </source>
</evidence>
<dbReference type="Pfam" id="PF00593">
    <property type="entry name" value="TonB_dep_Rec_b-barrel"/>
    <property type="match status" value="1"/>
</dbReference>
<dbReference type="Pfam" id="PF07715">
    <property type="entry name" value="Plug"/>
    <property type="match status" value="1"/>
</dbReference>
<dbReference type="InterPro" id="IPR036942">
    <property type="entry name" value="Beta-barrel_TonB_sf"/>
</dbReference>
<dbReference type="Gene3D" id="2.170.130.10">
    <property type="entry name" value="TonB-dependent receptor, plug domain"/>
    <property type="match status" value="1"/>
</dbReference>
<comment type="similarity">
    <text evidence="8 9">Belongs to the TonB-dependent receptor family.</text>
</comment>
<keyword evidence="5 9" id="KW-0798">TonB box</keyword>
<dbReference type="NCBIfam" id="TIGR04057">
    <property type="entry name" value="SusC_RagA_signa"/>
    <property type="match status" value="1"/>
</dbReference>
<keyword evidence="14" id="KW-1185">Reference proteome</keyword>
<dbReference type="Gene3D" id="2.40.170.20">
    <property type="entry name" value="TonB-dependent receptor, beta-barrel domain"/>
    <property type="match status" value="1"/>
</dbReference>
<evidence type="ECO:0000256" key="8">
    <source>
        <dbReference type="PROSITE-ProRule" id="PRU01360"/>
    </source>
</evidence>
<sequence length="1007" mass="109764">MRKNYSKKYVLLCAFLMMSFMAFSQTGSIKGKVSDETNQPLPGATVTVDGTTIGSTTDANGNYAINNVKAGTYTLSVKFIGYITIKKTVTVNGATVENFSLAPESKSLNEVVVIGYGTQRKKDLSGAITNVTAKDFQKGVITTPEQLIAGKVAGVSVISNSGAPGAGSKIRIRGGASLSASNDPLIVIDGVPLDNARNADGTSKISGVADPLSLINPNDIESFSVLKDASATAIYGNRASNGVILITTKKGKKGKPTVDFSSQFSVSKLGKEVSVLTADQLRDYVKANGTTAQQALLGTANTDWQKQIYQTAQTTDNNISVSGATKVLPYRVSAGYLNQEGILKTGSLRRFTGAINLSPSFFTDHLKVNLNVKGANVKQRFANQDAIGSAVSFNPTLPVYSGNNRFGGYYEWLDPSSVNGLKSLAPLNPLGLLEQRDDKSNVYRSIGNLILDYKFHFLPELHANVNLGYDVSNGRGTVFVNDSAASGYKRYKDAAGVFHGGTNTQYKQLQSNKIFEGYLSYAKDIKDIKSHIDAVAGYSYQDFKTTTYNFPDVTADGTIVSKPVYPFDKPENRLISVYGRVNYIYDDKYILTGTVRRDGSSKFAPDRRYGTFPSAAFAWKMIQEDFLKGSKVLSDLKLRLGYGKTGQQDIGENYSYISYYNLSNNTAQYQLGDKFYNLYRPGGYYPNRTWEETTSANVGFDFGFADNRITGTIDYYHRKTSNLLNRISQPAGSNFSNEIVANIGDATSSGVEFNINADIIRSTDLTWSVGLNATYNQNKITKLTIAPDPSYAGSPTGGISGGTGQNIQINSVNYPRYSFYVYQQVYGPDGRPLDGVFVDRNKDGVINDQDLYHYKSPDPKGYFGLTSNVNYKKWSAGFTARASVGNYAYNNVFSSTGTQRSIINPIGVINNGSTNVLQSGLTGNSDKNVLSDYYIQNASFIRMDNINVGYNFGKVFKNTGNLRLSANVQNVFVITKYKGVDPEIGTGIDNNLYPRPRTYVLGLNLSL</sequence>
<organism evidence="13 14">
    <name type="scientific">Mucilaginibacter gossypii</name>
    <dbReference type="NCBI Taxonomy" id="551996"/>
    <lineage>
        <taxon>Bacteria</taxon>
        <taxon>Pseudomonadati</taxon>
        <taxon>Bacteroidota</taxon>
        <taxon>Sphingobacteriia</taxon>
        <taxon>Sphingobacteriales</taxon>
        <taxon>Sphingobacteriaceae</taxon>
        <taxon>Mucilaginibacter</taxon>
    </lineage>
</organism>
<evidence type="ECO:0000256" key="7">
    <source>
        <dbReference type="ARBA" id="ARBA00023237"/>
    </source>
</evidence>
<evidence type="ECO:0000256" key="6">
    <source>
        <dbReference type="ARBA" id="ARBA00023136"/>
    </source>
</evidence>
<keyword evidence="4 8" id="KW-0812">Transmembrane</keyword>
<evidence type="ECO:0000313" key="13">
    <source>
        <dbReference type="EMBL" id="SDH68116.1"/>
    </source>
</evidence>
<evidence type="ECO:0000313" key="14">
    <source>
        <dbReference type="Proteomes" id="UP000199705"/>
    </source>
</evidence>
<keyword evidence="3 8" id="KW-1134">Transmembrane beta strand</keyword>
<feature type="domain" description="TonB-dependent receptor plug" evidence="12">
    <location>
        <begin position="121"/>
        <end position="243"/>
    </location>
</feature>
<keyword evidence="10" id="KW-0732">Signal</keyword>
<evidence type="ECO:0000256" key="4">
    <source>
        <dbReference type="ARBA" id="ARBA00022692"/>
    </source>
</evidence>
<feature type="signal peptide" evidence="10">
    <location>
        <begin position="1"/>
        <end position="24"/>
    </location>
</feature>
<accession>A0A1G8EDZ1</accession>
<evidence type="ECO:0000256" key="2">
    <source>
        <dbReference type="ARBA" id="ARBA00022448"/>
    </source>
</evidence>
<comment type="subcellular location">
    <subcellularLocation>
        <location evidence="1 8">Cell outer membrane</location>
        <topology evidence="1 8">Multi-pass membrane protein</topology>
    </subcellularLocation>
</comment>
<dbReference type="FunFam" id="2.170.130.10:FF:000008">
    <property type="entry name" value="SusC/RagA family TonB-linked outer membrane protein"/>
    <property type="match status" value="1"/>
</dbReference>
<gene>
    <name evidence="13" type="ORF">SAMN05192573_111198</name>
</gene>
<dbReference type="InterPro" id="IPR023996">
    <property type="entry name" value="TonB-dep_OMP_SusC/RagA"/>
</dbReference>
<evidence type="ECO:0000256" key="3">
    <source>
        <dbReference type="ARBA" id="ARBA00022452"/>
    </source>
</evidence>
<dbReference type="RefSeq" id="WP_091171564.1">
    <property type="nucleotide sequence ID" value="NZ_FNCG01000011.1"/>
</dbReference>
<dbReference type="NCBIfam" id="TIGR04056">
    <property type="entry name" value="OMP_RagA_SusC"/>
    <property type="match status" value="1"/>
</dbReference>
<keyword evidence="2 8" id="KW-0813">Transport</keyword>
<dbReference type="EMBL" id="FNCG01000011">
    <property type="protein sequence ID" value="SDH68116.1"/>
    <property type="molecule type" value="Genomic_DNA"/>
</dbReference>
<dbReference type="InterPro" id="IPR008969">
    <property type="entry name" value="CarboxyPept-like_regulatory"/>
</dbReference>
<dbReference type="GO" id="GO:0009279">
    <property type="term" value="C:cell outer membrane"/>
    <property type="evidence" value="ECO:0007669"/>
    <property type="project" value="UniProtKB-SubCell"/>
</dbReference>
<dbReference type="SUPFAM" id="SSF56935">
    <property type="entry name" value="Porins"/>
    <property type="match status" value="1"/>
</dbReference>
<dbReference type="InterPro" id="IPR012910">
    <property type="entry name" value="Plug_dom"/>
</dbReference>
<reference evidence="14" key="1">
    <citation type="submission" date="2016-10" db="EMBL/GenBank/DDBJ databases">
        <authorList>
            <person name="Varghese N."/>
            <person name="Submissions S."/>
        </authorList>
    </citation>
    <scope>NUCLEOTIDE SEQUENCE [LARGE SCALE GENOMIC DNA]</scope>
    <source>
        <strain evidence="14">Gh-67</strain>
    </source>
</reference>
<dbReference type="STRING" id="551996.SAMN05192573_111198"/>
<feature type="chain" id="PRO_5011432525" evidence="10">
    <location>
        <begin position="25"/>
        <end position="1007"/>
    </location>
</feature>
<evidence type="ECO:0000256" key="9">
    <source>
        <dbReference type="RuleBase" id="RU003357"/>
    </source>
</evidence>
<dbReference type="Gene3D" id="2.60.40.1120">
    <property type="entry name" value="Carboxypeptidase-like, regulatory domain"/>
    <property type="match status" value="1"/>
</dbReference>
<evidence type="ECO:0000259" key="12">
    <source>
        <dbReference type="Pfam" id="PF07715"/>
    </source>
</evidence>
<keyword evidence="7 8" id="KW-0998">Cell outer membrane</keyword>
<dbReference type="Proteomes" id="UP000199705">
    <property type="component" value="Unassembled WGS sequence"/>
</dbReference>